<gene>
    <name evidence="2" type="ORF">WR25_03505</name>
</gene>
<evidence type="ECO:0000256" key="1">
    <source>
        <dbReference type="SAM" id="MobiDB-lite"/>
    </source>
</evidence>
<evidence type="ECO:0000313" key="2">
    <source>
        <dbReference type="EMBL" id="PAV72355.1"/>
    </source>
</evidence>
<dbReference type="AlphaFoldDB" id="A0A2A2KEJ5"/>
<dbReference type="EMBL" id="LIAE01008808">
    <property type="protein sequence ID" value="PAV72355.1"/>
    <property type="molecule type" value="Genomic_DNA"/>
</dbReference>
<name>A0A2A2KEJ5_9BILA</name>
<evidence type="ECO:0000313" key="3">
    <source>
        <dbReference type="Proteomes" id="UP000218231"/>
    </source>
</evidence>
<reference evidence="2 3" key="1">
    <citation type="journal article" date="2017" name="Curr. Biol.">
        <title>Genome architecture and evolution of a unichromosomal asexual nematode.</title>
        <authorList>
            <person name="Fradin H."/>
            <person name="Zegar C."/>
            <person name="Gutwein M."/>
            <person name="Lucas J."/>
            <person name="Kovtun M."/>
            <person name="Corcoran D."/>
            <person name="Baugh L.R."/>
            <person name="Kiontke K."/>
            <person name="Gunsalus K."/>
            <person name="Fitch D.H."/>
            <person name="Piano F."/>
        </authorList>
    </citation>
    <scope>NUCLEOTIDE SEQUENCE [LARGE SCALE GENOMIC DNA]</scope>
    <source>
        <strain evidence="2">PF1309</strain>
    </source>
</reference>
<feature type="compositionally biased region" description="Low complexity" evidence="1">
    <location>
        <begin position="127"/>
        <end position="157"/>
    </location>
</feature>
<keyword evidence="3" id="KW-1185">Reference proteome</keyword>
<comment type="caution">
    <text evidence="2">The sequence shown here is derived from an EMBL/GenBank/DDBJ whole genome shotgun (WGS) entry which is preliminary data.</text>
</comment>
<feature type="compositionally biased region" description="Basic residues" evidence="1">
    <location>
        <begin position="24"/>
        <end position="34"/>
    </location>
</feature>
<dbReference type="Proteomes" id="UP000218231">
    <property type="component" value="Unassembled WGS sequence"/>
</dbReference>
<feature type="compositionally biased region" description="Polar residues" evidence="1">
    <location>
        <begin position="115"/>
        <end position="126"/>
    </location>
</feature>
<accession>A0A2A2KEJ5</accession>
<sequence length="180" mass="20650">MLQDDEYEPCFSDDEKEKQYYASKRNKKPSRKRSHEVSENVAQRGSNRGRALYNRGRGQHPRGNFQNQHQNHPRDYYWNQLPSYGGPPTQRGNFRGRRSHWHQNPFQQRGRGTAPAQNQNRGRQSGPSPFAPTSIPSAPFPSTSTPPNQPPVNSSNPYAEFGCYSTPSLGKFIDRRYQGN</sequence>
<protein>
    <submittedName>
        <fullName evidence="2">Uncharacterized protein</fullName>
    </submittedName>
</protein>
<proteinExistence type="predicted"/>
<feature type="compositionally biased region" description="Acidic residues" evidence="1">
    <location>
        <begin position="1"/>
        <end position="12"/>
    </location>
</feature>
<feature type="region of interest" description="Disordered" evidence="1">
    <location>
        <begin position="1"/>
        <end position="161"/>
    </location>
</feature>
<organism evidence="2 3">
    <name type="scientific">Diploscapter pachys</name>
    <dbReference type="NCBI Taxonomy" id="2018661"/>
    <lineage>
        <taxon>Eukaryota</taxon>
        <taxon>Metazoa</taxon>
        <taxon>Ecdysozoa</taxon>
        <taxon>Nematoda</taxon>
        <taxon>Chromadorea</taxon>
        <taxon>Rhabditida</taxon>
        <taxon>Rhabditina</taxon>
        <taxon>Rhabditomorpha</taxon>
        <taxon>Rhabditoidea</taxon>
        <taxon>Rhabditidae</taxon>
        <taxon>Diploscapter</taxon>
    </lineage>
</organism>